<keyword evidence="7" id="KW-0732">Signal</keyword>
<feature type="compositionally biased region" description="Polar residues" evidence="5">
    <location>
        <begin position="228"/>
        <end position="237"/>
    </location>
</feature>
<evidence type="ECO:0000256" key="7">
    <source>
        <dbReference type="SAM" id="SignalP"/>
    </source>
</evidence>
<dbReference type="GO" id="GO:0032153">
    <property type="term" value="C:cell division site"/>
    <property type="evidence" value="ECO:0007669"/>
    <property type="project" value="TreeGrafter"/>
</dbReference>
<dbReference type="AlphaFoldDB" id="A0A9W9W1Z9"/>
<protein>
    <recommendedName>
        <fullName evidence="10">Pali-domain-containing protein</fullName>
    </recommendedName>
</protein>
<dbReference type="InterPro" id="IPR051380">
    <property type="entry name" value="pH-response_reg_palI/RIM9"/>
</dbReference>
<dbReference type="EMBL" id="JAPZBU010000006">
    <property type="protein sequence ID" value="KAJ5397042.1"/>
    <property type="molecule type" value="Genomic_DNA"/>
</dbReference>
<reference evidence="8" key="1">
    <citation type="submission" date="2022-12" db="EMBL/GenBank/DDBJ databases">
        <authorList>
            <person name="Petersen C."/>
        </authorList>
    </citation>
    <scope>NUCLEOTIDE SEQUENCE</scope>
    <source>
        <strain evidence="8">IBT 29677</strain>
    </source>
</reference>
<reference evidence="8" key="2">
    <citation type="journal article" date="2023" name="IMA Fungus">
        <title>Comparative genomic study of the Penicillium genus elucidates a diverse pangenome and 15 lateral gene transfer events.</title>
        <authorList>
            <person name="Petersen C."/>
            <person name="Sorensen T."/>
            <person name="Nielsen M.R."/>
            <person name="Sondergaard T.E."/>
            <person name="Sorensen J.L."/>
            <person name="Fitzpatrick D.A."/>
            <person name="Frisvad J.C."/>
            <person name="Nielsen K.L."/>
        </authorList>
    </citation>
    <scope>NUCLEOTIDE SEQUENCE</scope>
    <source>
        <strain evidence="8">IBT 29677</strain>
    </source>
</reference>
<evidence type="ECO:0000313" key="9">
    <source>
        <dbReference type="Proteomes" id="UP001147747"/>
    </source>
</evidence>
<dbReference type="PANTHER" id="PTHR28013">
    <property type="entry name" value="PROTEIN DCV1-RELATED"/>
    <property type="match status" value="1"/>
</dbReference>
<evidence type="ECO:0000256" key="5">
    <source>
        <dbReference type="SAM" id="MobiDB-lite"/>
    </source>
</evidence>
<feature type="transmembrane region" description="Helical" evidence="6">
    <location>
        <begin position="83"/>
        <end position="106"/>
    </location>
</feature>
<feature type="transmembrane region" description="Helical" evidence="6">
    <location>
        <begin position="118"/>
        <end position="144"/>
    </location>
</feature>
<evidence type="ECO:0000256" key="2">
    <source>
        <dbReference type="ARBA" id="ARBA00022692"/>
    </source>
</evidence>
<evidence type="ECO:0000256" key="3">
    <source>
        <dbReference type="ARBA" id="ARBA00022989"/>
    </source>
</evidence>
<evidence type="ECO:0000313" key="8">
    <source>
        <dbReference type="EMBL" id="KAJ5397042.1"/>
    </source>
</evidence>
<proteinExistence type="predicted"/>
<keyword evidence="9" id="KW-1185">Reference proteome</keyword>
<dbReference type="PROSITE" id="PS51257">
    <property type="entry name" value="PROKAR_LIPOPROTEIN"/>
    <property type="match status" value="1"/>
</dbReference>
<keyword evidence="4 6" id="KW-0472">Membrane</keyword>
<evidence type="ECO:0008006" key="10">
    <source>
        <dbReference type="Google" id="ProtNLM"/>
    </source>
</evidence>
<dbReference type="GeneID" id="81368772"/>
<feature type="compositionally biased region" description="Gly residues" evidence="5">
    <location>
        <begin position="326"/>
        <end position="349"/>
    </location>
</feature>
<dbReference type="OrthoDB" id="2354757at2759"/>
<comment type="caution">
    <text evidence="8">The sequence shown here is derived from an EMBL/GenBank/DDBJ whole genome shotgun (WGS) entry which is preliminary data.</text>
</comment>
<feature type="transmembrane region" description="Helical" evidence="6">
    <location>
        <begin position="150"/>
        <end position="172"/>
    </location>
</feature>
<name>A0A9W9W1Z9_9EURO</name>
<feature type="signal peptide" evidence="7">
    <location>
        <begin position="1"/>
        <end position="26"/>
    </location>
</feature>
<evidence type="ECO:0000256" key="6">
    <source>
        <dbReference type="SAM" id="Phobius"/>
    </source>
</evidence>
<dbReference type="PANTHER" id="PTHR28013:SF3">
    <property type="entry name" value="PROTEIN DCV1-RELATED"/>
    <property type="match status" value="1"/>
</dbReference>
<sequence>MLLKPATPLTILLLIAFALLLLSCLSTPIIKGIPLATFTDVDYGVFGYCQSDKCTNIHVGYTSNDINSTGDDFNLPSSTRKSLSAILIVHPVAAFLTLICLGLAAAAHFHGPSHSPRFLLALLILLLPTLLVSLLAFLVDILLFVPHLQWGGWIVLAATIILVACGVVTCAMRRTLVSRKARKNRIAENAEMSGENYYNRQNAAAAALAANPPPLPEATENKEAIISGSPTSESGPTFGTFRTNTRDSDDDRTPLNSRTPVNGMADVPNLPDNQYPSRHGTPYHAQDEAGIPPQGPYGAGPMRNPSDPRLHNQYSDGSMGSRRGVGPPGSGPRGRGYPPRGGYGRGGPYTGPPRGPPGAARGGYMGPMPPRGRGGMMPARGGPRGGGVGYMTGPNRSFDSYGRPMPPGDDMYDSQGQAPVGQMRQPSPGPIGMAVSPETVGQAIEMQPQARRYDTQDAYIGNENPHALSVDGHQAPLESPTSQYSRTESYIPARAGWGAPDLRGLSPRPTPSPVHANGNQGTAYYEDVDPPVCTSPFASTYSSAEPPVSFNPRRWRCCPL</sequence>
<feature type="chain" id="PRO_5040989215" description="Pali-domain-containing protein" evidence="7">
    <location>
        <begin position="27"/>
        <end position="560"/>
    </location>
</feature>
<evidence type="ECO:0000256" key="1">
    <source>
        <dbReference type="ARBA" id="ARBA00004141"/>
    </source>
</evidence>
<keyword evidence="2 6" id="KW-0812">Transmembrane</keyword>
<dbReference type="Proteomes" id="UP001147747">
    <property type="component" value="Unassembled WGS sequence"/>
</dbReference>
<dbReference type="Pfam" id="PF06687">
    <property type="entry name" value="SUR7"/>
    <property type="match status" value="1"/>
</dbReference>
<comment type="subcellular location">
    <subcellularLocation>
        <location evidence="1">Membrane</location>
        <topology evidence="1">Multi-pass membrane protein</topology>
    </subcellularLocation>
</comment>
<organism evidence="8 9">
    <name type="scientific">Penicillium cosmopolitanum</name>
    <dbReference type="NCBI Taxonomy" id="1131564"/>
    <lineage>
        <taxon>Eukaryota</taxon>
        <taxon>Fungi</taxon>
        <taxon>Dikarya</taxon>
        <taxon>Ascomycota</taxon>
        <taxon>Pezizomycotina</taxon>
        <taxon>Eurotiomycetes</taxon>
        <taxon>Eurotiomycetidae</taxon>
        <taxon>Eurotiales</taxon>
        <taxon>Aspergillaceae</taxon>
        <taxon>Penicillium</taxon>
    </lineage>
</organism>
<gene>
    <name evidence="8" type="ORF">N7509_005155</name>
</gene>
<dbReference type="RefSeq" id="XP_056489094.1">
    <property type="nucleotide sequence ID" value="XM_056629792.1"/>
</dbReference>
<accession>A0A9W9W1Z9</accession>
<dbReference type="InterPro" id="IPR009571">
    <property type="entry name" value="SUR7/Rim9-like_fungi"/>
</dbReference>
<feature type="region of interest" description="Disordered" evidence="5">
    <location>
        <begin position="226"/>
        <end position="373"/>
    </location>
</feature>
<dbReference type="GO" id="GO:0005886">
    <property type="term" value="C:plasma membrane"/>
    <property type="evidence" value="ECO:0007669"/>
    <property type="project" value="InterPro"/>
</dbReference>
<keyword evidence="3 6" id="KW-1133">Transmembrane helix</keyword>
<dbReference type="GO" id="GO:0035838">
    <property type="term" value="C:growing cell tip"/>
    <property type="evidence" value="ECO:0007669"/>
    <property type="project" value="TreeGrafter"/>
</dbReference>
<evidence type="ECO:0000256" key="4">
    <source>
        <dbReference type="ARBA" id="ARBA00023136"/>
    </source>
</evidence>
<feature type="compositionally biased region" description="Basic and acidic residues" evidence="5">
    <location>
        <begin position="244"/>
        <end position="253"/>
    </location>
</feature>